<keyword evidence="5 7" id="KW-1133">Transmembrane helix</keyword>
<dbReference type="Pfam" id="PF03916">
    <property type="entry name" value="NrfD"/>
    <property type="match status" value="1"/>
</dbReference>
<protein>
    <submittedName>
        <fullName evidence="8">Putative hydrogenase 2 b cytochrome subunit</fullName>
    </submittedName>
</protein>
<sequence length="192" mass="21572">MFFVIALGALLPTMHQSSMGSLMIAAGIKVHPLWQSYEMLPLFSLFTAFIMGFSIVIFEGSLVQSGLKGNGPDEKSLFIKLTGTISVFIALFLVCRFGELIYRDKLSYAFAGDYYSLLFWVEVLLMVFPLVVLRLPKLRGDSRMLYLSALQYAAGLRNVAYVLLAGGVQSRRRLPLLPHLGRTADFYWFCGY</sequence>
<keyword evidence="6 7" id="KW-0472">Membrane</keyword>
<evidence type="ECO:0000256" key="4">
    <source>
        <dbReference type="ARBA" id="ARBA00022692"/>
    </source>
</evidence>
<dbReference type="EMBL" id="UAVY01000007">
    <property type="protein sequence ID" value="SQB37604.1"/>
    <property type="molecule type" value="Genomic_DNA"/>
</dbReference>
<reference evidence="8 9" key="1">
    <citation type="submission" date="2018-06" db="EMBL/GenBank/DDBJ databases">
        <authorList>
            <consortium name="Pathogen Informatics"/>
            <person name="Doyle S."/>
        </authorList>
    </citation>
    <scope>NUCLEOTIDE SEQUENCE [LARGE SCALE GENOMIC DNA]</scope>
    <source>
        <strain evidence="8 9">NCTC10786</strain>
    </source>
</reference>
<dbReference type="InterPro" id="IPR005614">
    <property type="entry name" value="NrfD-like"/>
</dbReference>
<dbReference type="GO" id="GO:0005886">
    <property type="term" value="C:plasma membrane"/>
    <property type="evidence" value="ECO:0007669"/>
    <property type="project" value="UniProtKB-SubCell"/>
</dbReference>
<dbReference type="PANTHER" id="PTHR30074">
    <property type="entry name" value="FORMATE DEHYDROGENASE, NITRATE-INDUCIBLE, CYTOCHROME B556 FDN SUBUNIT"/>
    <property type="match status" value="1"/>
</dbReference>
<evidence type="ECO:0000256" key="7">
    <source>
        <dbReference type="SAM" id="Phobius"/>
    </source>
</evidence>
<evidence type="ECO:0000256" key="1">
    <source>
        <dbReference type="ARBA" id="ARBA00004651"/>
    </source>
</evidence>
<name>A0A2X2WB55_CITKO</name>
<comment type="subcellular location">
    <subcellularLocation>
        <location evidence="1">Cell membrane</location>
        <topology evidence="1">Multi-pass membrane protein</topology>
    </subcellularLocation>
</comment>
<comment type="similarity">
    <text evidence="2">Belongs to the NrfD family.</text>
</comment>
<dbReference type="GO" id="GO:0009061">
    <property type="term" value="P:anaerobic respiration"/>
    <property type="evidence" value="ECO:0007669"/>
    <property type="project" value="TreeGrafter"/>
</dbReference>
<keyword evidence="4 7" id="KW-0812">Transmembrane</keyword>
<evidence type="ECO:0000313" key="9">
    <source>
        <dbReference type="Proteomes" id="UP000251584"/>
    </source>
</evidence>
<feature type="transmembrane region" description="Helical" evidence="7">
    <location>
        <begin position="41"/>
        <end position="58"/>
    </location>
</feature>
<dbReference type="InterPro" id="IPR051817">
    <property type="entry name" value="FDH_cytochrome_b556_subunit"/>
</dbReference>
<dbReference type="AlphaFoldDB" id="A0A2X2WB55"/>
<accession>A0A2X2WB55</accession>
<evidence type="ECO:0000256" key="2">
    <source>
        <dbReference type="ARBA" id="ARBA00008929"/>
    </source>
</evidence>
<feature type="transmembrane region" description="Helical" evidence="7">
    <location>
        <begin position="78"/>
        <end position="102"/>
    </location>
</feature>
<keyword evidence="3" id="KW-1003">Cell membrane</keyword>
<dbReference type="Proteomes" id="UP000251584">
    <property type="component" value="Unassembled WGS sequence"/>
</dbReference>
<evidence type="ECO:0000256" key="6">
    <source>
        <dbReference type="ARBA" id="ARBA00023136"/>
    </source>
</evidence>
<proteinExistence type="inferred from homology"/>
<feature type="transmembrane region" description="Helical" evidence="7">
    <location>
        <begin position="114"/>
        <end position="133"/>
    </location>
</feature>
<organism evidence="8 9">
    <name type="scientific">Citrobacter koseri</name>
    <name type="common">Citrobacter diversus</name>
    <dbReference type="NCBI Taxonomy" id="545"/>
    <lineage>
        <taxon>Bacteria</taxon>
        <taxon>Pseudomonadati</taxon>
        <taxon>Pseudomonadota</taxon>
        <taxon>Gammaproteobacteria</taxon>
        <taxon>Enterobacterales</taxon>
        <taxon>Enterobacteriaceae</taxon>
        <taxon>Citrobacter</taxon>
    </lineage>
</organism>
<evidence type="ECO:0000256" key="5">
    <source>
        <dbReference type="ARBA" id="ARBA00022989"/>
    </source>
</evidence>
<dbReference type="PANTHER" id="PTHR30074:SF4">
    <property type="entry name" value="NI_FE-HYDROGENASE 2 B-TYPE CYTOCHROME SUBUNIT-RELATED"/>
    <property type="match status" value="1"/>
</dbReference>
<evidence type="ECO:0000256" key="3">
    <source>
        <dbReference type="ARBA" id="ARBA00022475"/>
    </source>
</evidence>
<evidence type="ECO:0000313" key="8">
    <source>
        <dbReference type="EMBL" id="SQB37604.1"/>
    </source>
</evidence>
<gene>
    <name evidence="8" type="primary">hybB_2</name>
    <name evidence="8" type="ORF">NCTC10786_04362</name>
</gene>